<keyword evidence="2" id="KW-1185">Reference proteome</keyword>
<gene>
    <name evidence="1" type="ORF">POPTR_015G066800</name>
</gene>
<dbReference type="InParanoid" id="A0A2K1XJ36"/>
<sequence length="80" mass="9239">MSNLMKLEFTALDISKNDYSSWILGAEIHLKAMNLIKTIKEENSTSLQDRTKAKAMILIRHHLHEGLKVEYFTIKNPLVL</sequence>
<evidence type="ECO:0000313" key="2">
    <source>
        <dbReference type="Proteomes" id="UP000006729"/>
    </source>
</evidence>
<dbReference type="Proteomes" id="UP000006729">
    <property type="component" value="Chromosome 15"/>
</dbReference>
<dbReference type="EMBL" id="CM009304">
    <property type="protein sequence ID" value="PNT00787.1"/>
    <property type="molecule type" value="Genomic_DNA"/>
</dbReference>
<dbReference type="PANTHER" id="PTHR33325:SF11">
    <property type="entry name" value="COLD SHOCK DOMAIN-CONTAINING PROTEIN 4-LIKE"/>
    <property type="match status" value="1"/>
</dbReference>
<evidence type="ECO:0008006" key="3">
    <source>
        <dbReference type="Google" id="ProtNLM"/>
    </source>
</evidence>
<reference evidence="1 2" key="1">
    <citation type="journal article" date="2006" name="Science">
        <title>The genome of black cottonwood, Populus trichocarpa (Torr. &amp; Gray).</title>
        <authorList>
            <person name="Tuskan G.A."/>
            <person name="Difazio S."/>
            <person name="Jansson S."/>
            <person name="Bohlmann J."/>
            <person name="Grigoriev I."/>
            <person name="Hellsten U."/>
            <person name="Putnam N."/>
            <person name="Ralph S."/>
            <person name="Rombauts S."/>
            <person name="Salamov A."/>
            <person name="Schein J."/>
            <person name="Sterck L."/>
            <person name="Aerts A."/>
            <person name="Bhalerao R.R."/>
            <person name="Bhalerao R.P."/>
            <person name="Blaudez D."/>
            <person name="Boerjan W."/>
            <person name="Brun A."/>
            <person name="Brunner A."/>
            <person name="Busov V."/>
            <person name="Campbell M."/>
            <person name="Carlson J."/>
            <person name="Chalot M."/>
            <person name="Chapman J."/>
            <person name="Chen G.L."/>
            <person name="Cooper D."/>
            <person name="Coutinho P.M."/>
            <person name="Couturier J."/>
            <person name="Covert S."/>
            <person name="Cronk Q."/>
            <person name="Cunningham R."/>
            <person name="Davis J."/>
            <person name="Degroeve S."/>
            <person name="Dejardin A."/>
            <person name="Depamphilis C."/>
            <person name="Detter J."/>
            <person name="Dirks B."/>
            <person name="Dubchak I."/>
            <person name="Duplessis S."/>
            <person name="Ehlting J."/>
            <person name="Ellis B."/>
            <person name="Gendler K."/>
            <person name="Goodstein D."/>
            <person name="Gribskov M."/>
            <person name="Grimwood J."/>
            <person name="Groover A."/>
            <person name="Gunter L."/>
            <person name="Hamberger B."/>
            <person name="Heinze B."/>
            <person name="Helariutta Y."/>
            <person name="Henrissat B."/>
            <person name="Holligan D."/>
            <person name="Holt R."/>
            <person name="Huang W."/>
            <person name="Islam-Faridi N."/>
            <person name="Jones S."/>
            <person name="Jones-Rhoades M."/>
            <person name="Jorgensen R."/>
            <person name="Joshi C."/>
            <person name="Kangasjarvi J."/>
            <person name="Karlsson J."/>
            <person name="Kelleher C."/>
            <person name="Kirkpatrick R."/>
            <person name="Kirst M."/>
            <person name="Kohler A."/>
            <person name="Kalluri U."/>
            <person name="Larimer F."/>
            <person name="Leebens-Mack J."/>
            <person name="Leple J.C."/>
            <person name="Locascio P."/>
            <person name="Lou Y."/>
            <person name="Lucas S."/>
            <person name="Martin F."/>
            <person name="Montanini B."/>
            <person name="Napoli C."/>
            <person name="Nelson D.R."/>
            <person name="Nelson C."/>
            <person name="Nieminen K."/>
            <person name="Nilsson O."/>
            <person name="Pereda V."/>
            <person name="Peter G."/>
            <person name="Philippe R."/>
            <person name="Pilate G."/>
            <person name="Poliakov A."/>
            <person name="Razumovskaya J."/>
            <person name="Richardson P."/>
            <person name="Rinaldi C."/>
            <person name="Ritland K."/>
            <person name="Rouze P."/>
            <person name="Ryaboy D."/>
            <person name="Schmutz J."/>
            <person name="Schrader J."/>
            <person name="Segerman B."/>
            <person name="Shin H."/>
            <person name="Siddiqui A."/>
            <person name="Sterky F."/>
            <person name="Terry A."/>
            <person name="Tsai C.J."/>
            <person name="Uberbacher E."/>
            <person name="Unneberg P."/>
            <person name="Vahala J."/>
            <person name="Wall K."/>
            <person name="Wessler S."/>
            <person name="Yang G."/>
            <person name="Yin T."/>
            <person name="Douglas C."/>
            <person name="Marra M."/>
            <person name="Sandberg G."/>
            <person name="Van de Peer Y."/>
            <person name="Rokhsar D."/>
        </authorList>
    </citation>
    <scope>NUCLEOTIDE SEQUENCE [LARGE SCALE GENOMIC DNA]</scope>
    <source>
        <strain evidence="2">cv. Nisqually</strain>
    </source>
</reference>
<proteinExistence type="predicted"/>
<dbReference type="PANTHER" id="PTHR33325">
    <property type="entry name" value="ZINC FINGER, CCHC-TYPE-RELATED"/>
    <property type="match status" value="1"/>
</dbReference>
<dbReference type="AlphaFoldDB" id="A0A2K1XJ36"/>
<organism evidence="1 2">
    <name type="scientific">Populus trichocarpa</name>
    <name type="common">Western balsam poplar</name>
    <name type="synonym">Populus balsamifera subsp. trichocarpa</name>
    <dbReference type="NCBI Taxonomy" id="3694"/>
    <lineage>
        <taxon>Eukaryota</taxon>
        <taxon>Viridiplantae</taxon>
        <taxon>Streptophyta</taxon>
        <taxon>Embryophyta</taxon>
        <taxon>Tracheophyta</taxon>
        <taxon>Spermatophyta</taxon>
        <taxon>Magnoliopsida</taxon>
        <taxon>eudicotyledons</taxon>
        <taxon>Gunneridae</taxon>
        <taxon>Pentapetalae</taxon>
        <taxon>rosids</taxon>
        <taxon>fabids</taxon>
        <taxon>Malpighiales</taxon>
        <taxon>Salicaceae</taxon>
        <taxon>Saliceae</taxon>
        <taxon>Populus</taxon>
    </lineage>
</organism>
<protein>
    <recommendedName>
        <fullName evidence="3">Retrotransposon Copia-like N-terminal domain-containing protein</fullName>
    </recommendedName>
</protein>
<evidence type="ECO:0000313" key="1">
    <source>
        <dbReference type="EMBL" id="PNT00787.1"/>
    </source>
</evidence>
<accession>A0A2K1XJ36</accession>
<name>A0A2K1XJ36_POPTR</name>